<organism evidence="1 2">
    <name type="scientific">Elsinoe batatas</name>
    <dbReference type="NCBI Taxonomy" id="2601811"/>
    <lineage>
        <taxon>Eukaryota</taxon>
        <taxon>Fungi</taxon>
        <taxon>Dikarya</taxon>
        <taxon>Ascomycota</taxon>
        <taxon>Pezizomycotina</taxon>
        <taxon>Dothideomycetes</taxon>
        <taxon>Dothideomycetidae</taxon>
        <taxon>Myriangiales</taxon>
        <taxon>Elsinoaceae</taxon>
        <taxon>Elsinoe</taxon>
    </lineage>
</organism>
<gene>
    <name evidence="1" type="ORF">KVT40_007637</name>
</gene>
<evidence type="ECO:0000313" key="1">
    <source>
        <dbReference type="EMBL" id="KAG8624570.1"/>
    </source>
</evidence>
<reference evidence="1" key="1">
    <citation type="submission" date="2021-07" db="EMBL/GenBank/DDBJ databases">
        <title>Elsinoe batatas strain:CRI-CJ2 Genome sequencing and assembly.</title>
        <authorList>
            <person name="Huang L."/>
        </authorList>
    </citation>
    <scope>NUCLEOTIDE SEQUENCE</scope>
    <source>
        <strain evidence="1">CRI-CJ2</strain>
    </source>
</reference>
<name>A0A8K0PAF9_9PEZI</name>
<sequence length="122" mass="13965">MIPYFKDMMKKLKWGHGLGYMSIRFDMQLAGLYGMIFGVDMNEDVEENIERLAGEWPKIEARCFVDTDMEDQHHPLLLAAERMRLEAKGMAEKFPTPAQLMGWGPLGDVTKLIMVDDQGRVA</sequence>
<protein>
    <submittedName>
        <fullName evidence="1">Uncharacterized protein</fullName>
    </submittedName>
</protein>
<dbReference type="EMBL" id="JAESVG020000009">
    <property type="protein sequence ID" value="KAG8624570.1"/>
    <property type="molecule type" value="Genomic_DNA"/>
</dbReference>
<keyword evidence="2" id="KW-1185">Reference proteome</keyword>
<accession>A0A8K0PAF9</accession>
<evidence type="ECO:0000313" key="2">
    <source>
        <dbReference type="Proteomes" id="UP000809789"/>
    </source>
</evidence>
<dbReference type="Proteomes" id="UP000809789">
    <property type="component" value="Unassembled WGS sequence"/>
</dbReference>
<dbReference type="AlphaFoldDB" id="A0A8K0PAF9"/>
<comment type="caution">
    <text evidence="1">The sequence shown here is derived from an EMBL/GenBank/DDBJ whole genome shotgun (WGS) entry which is preliminary data.</text>
</comment>
<proteinExistence type="predicted"/>